<dbReference type="AlphaFoldDB" id="A0AAQ4EEF9"/>
<gene>
    <name evidence="2" type="ORF">V5799_012441</name>
</gene>
<evidence type="ECO:0008006" key="4">
    <source>
        <dbReference type="Google" id="ProtNLM"/>
    </source>
</evidence>
<dbReference type="GO" id="GO:0004222">
    <property type="term" value="F:metalloendopeptidase activity"/>
    <property type="evidence" value="ECO:0007669"/>
    <property type="project" value="InterPro"/>
</dbReference>
<organism evidence="2 3">
    <name type="scientific">Amblyomma americanum</name>
    <name type="common">Lone star tick</name>
    <dbReference type="NCBI Taxonomy" id="6943"/>
    <lineage>
        <taxon>Eukaryota</taxon>
        <taxon>Metazoa</taxon>
        <taxon>Ecdysozoa</taxon>
        <taxon>Arthropoda</taxon>
        <taxon>Chelicerata</taxon>
        <taxon>Arachnida</taxon>
        <taxon>Acari</taxon>
        <taxon>Parasitiformes</taxon>
        <taxon>Ixodida</taxon>
        <taxon>Ixodoidea</taxon>
        <taxon>Ixodidae</taxon>
        <taxon>Amblyomminae</taxon>
        <taxon>Amblyomma</taxon>
    </lineage>
</organism>
<dbReference type="InterPro" id="IPR042089">
    <property type="entry name" value="Peptidase_M13_dom_2"/>
</dbReference>
<dbReference type="GO" id="GO:0006508">
    <property type="term" value="P:proteolysis"/>
    <property type="evidence" value="ECO:0007669"/>
    <property type="project" value="InterPro"/>
</dbReference>
<evidence type="ECO:0000313" key="3">
    <source>
        <dbReference type="Proteomes" id="UP001321473"/>
    </source>
</evidence>
<evidence type="ECO:0000256" key="1">
    <source>
        <dbReference type="SAM" id="SignalP"/>
    </source>
</evidence>
<feature type="signal peptide" evidence="1">
    <location>
        <begin position="1"/>
        <end position="20"/>
    </location>
</feature>
<keyword evidence="1" id="KW-0732">Signal</keyword>
<dbReference type="Proteomes" id="UP001321473">
    <property type="component" value="Unassembled WGS sequence"/>
</dbReference>
<sequence length="109" mass="12588">MLNSIIIGLVASMFLVASESRQNDEIEEYRVCSTDVCKERAKLINESMLQSVNACYDFHSYVCGGWEKKHDRKWSYSIYDMLADKVKATTKREAFLFIGFGEAFIDMHL</sequence>
<keyword evidence="3" id="KW-1185">Reference proteome</keyword>
<reference evidence="2 3" key="1">
    <citation type="journal article" date="2023" name="Arcadia Sci">
        <title>De novo assembly of a long-read Amblyomma americanum tick genome.</title>
        <authorList>
            <person name="Chou S."/>
            <person name="Poskanzer K.E."/>
            <person name="Rollins M."/>
            <person name="Thuy-Boun P.S."/>
        </authorList>
    </citation>
    <scope>NUCLEOTIDE SEQUENCE [LARGE SCALE GENOMIC DNA]</scope>
    <source>
        <strain evidence="2">F_SG_1</strain>
        <tissue evidence="2">Salivary glands</tissue>
    </source>
</reference>
<protein>
    <recommendedName>
        <fullName evidence="4">M13 family peptidase</fullName>
    </recommendedName>
</protein>
<dbReference type="InterPro" id="IPR024079">
    <property type="entry name" value="MetalloPept_cat_dom_sf"/>
</dbReference>
<dbReference type="PROSITE" id="PS51885">
    <property type="entry name" value="NEPRILYSIN"/>
    <property type="match status" value="1"/>
</dbReference>
<dbReference type="Gene3D" id="1.10.1380.10">
    <property type="entry name" value="Neutral endopeptidase , domain2"/>
    <property type="match status" value="1"/>
</dbReference>
<dbReference type="InterPro" id="IPR000718">
    <property type="entry name" value="Peptidase_M13"/>
</dbReference>
<dbReference type="EMBL" id="JARKHS020017386">
    <property type="protein sequence ID" value="KAK8773028.1"/>
    <property type="molecule type" value="Genomic_DNA"/>
</dbReference>
<accession>A0AAQ4EEF9</accession>
<proteinExistence type="predicted"/>
<dbReference type="Gene3D" id="3.40.390.10">
    <property type="entry name" value="Collagenase (Catalytic Domain)"/>
    <property type="match status" value="1"/>
</dbReference>
<feature type="chain" id="PRO_5042838775" description="M13 family peptidase" evidence="1">
    <location>
        <begin position="21"/>
        <end position="109"/>
    </location>
</feature>
<comment type="caution">
    <text evidence="2">The sequence shown here is derived from an EMBL/GenBank/DDBJ whole genome shotgun (WGS) entry which is preliminary data.</text>
</comment>
<dbReference type="SUPFAM" id="SSF55486">
    <property type="entry name" value="Metalloproteases ('zincins'), catalytic domain"/>
    <property type="match status" value="1"/>
</dbReference>
<name>A0AAQ4EEF9_AMBAM</name>
<evidence type="ECO:0000313" key="2">
    <source>
        <dbReference type="EMBL" id="KAK8773028.1"/>
    </source>
</evidence>